<gene>
    <name evidence="1" type="ORF">FQN60_017667</name>
</gene>
<reference evidence="1 2" key="1">
    <citation type="submission" date="2019-08" db="EMBL/GenBank/DDBJ databases">
        <title>A chromosome-level genome assembly, high-density linkage maps, and genome scans reveal the genomic architecture of hybrid incompatibilities underlying speciation via character displacement in darters (Percidae: Etheostominae).</title>
        <authorList>
            <person name="Moran R.L."/>
            <person name="Catchen J.M."/>
            <person name="Fuller R.C."/>
        </authorList>
    </citation>
    <scope>NUCLEOTIDE SEQUENCE [LARGE SCALE GENOMIC DNA]</scope>
    <source>
        <strain evidence="1">EspeVRDwgs_2016</strain>
        <tissue evidence="1">Muscle</tissue>
    </source>
</reference>
<organism evidence="1 2">
    <name type="scientific">Etheostoma spectabile</name>
    <name type="common">orangethroat darter</name>
    <dbReference type="NCBI Taxonomy" id="54343"/>
    <lineage>
        <taxon>Eukaryota</taxon>
        <taxon>Metazoa</taxon>
        <taxon>Chordata</taxon>
        <taxon>Craniata</taxon>
        <taxon>Vertebrata</taxon>
        <taxon>Euteleostomi</taxon>
        <taxon>Actinopterygii</taxon>
        <taxon>Neopterygii</taxon>
        <taxon>Teleostei</taxon>
        <taxon>Neoteleostei</taxon>
        <taxon>Acanthomorphata</taxon>
        <taxon>Eupercaria</taxon>
        <taxon>Perciformes</taxon>
        <taxon>Percoidei</taxon>
        <taxon>Percidae</taxon>
        <taxon>Etheostomatinae</taxon>
        <taxon>Etheostoma</taxon>
    </lineage>
</organism>
<name>A0A5J5DFU6_9PERO</name>
<evidence type="ECO:0000313" key="1">
    <source>
        <dbReference type="EMBL" id="KAA8592212.1"/>
    </source>
</evidence>
<proteinExistence type="predicted"/>
<comment type="caution">
    <text evidence="1">The sequence shown here is derived from an EMBL/GenBank/DDBJ whole genome shotgun (WGS) entry which is preliminary data.</text>
</comment>
<keyword evidence="2" id="KW-1185">Reference proteome</keyword>
<feature type="non-terminal residue" evidence="1">
    <location>
        <position position="1"/>
    </location>
</feature>
<protein>
    <submittedName>
        <fullName evidence="1">Uncharacterized protein</fullName>
    </submittedName>
</protein>
<sequence>ISGTGAWWRRRRTNHGADVIPKLLTDGTCRSSCRVKQGWSESCSRRSVFSSGSVSADTLCRQNTQSALLSSMGVKLKHISARVVMVIYVNC</sequence>
<dbReference type="Proteomes" id="UP000327493">
    <property type="component" value="Chromosome 5"/>
</dbReference>
<evidence type="ECO:0000313" key="2">
    <source>
        <dbReference type="Proteomes" id="UP000327493"/>
    </source>
</evidence>
<accession>A0A5J5DFU6</accession>
<dbReference type="EMBL" id="VOFY01000005">
    <property type="protein sequence ID" value="KAA8592212.1"/>
    <property type="molecule type" value="Genomic_DNA"/>
</dbReference>
<dbReference type="AlphaFoldDB" id="A0A5J5DFU6"/>